<evidence type="ECO:0000259" key="3">
    <source>
        <dbReference type="PROSITE" id="PS50110"/>
    </source>
</evidence>
<dbReference type="InterPro" id="IPR050595">
    <property type="entry name" value="Bact_response_regulator"/>
</dbReference>
<dbReference type="Pfam" id="PF00072">
    <property type="entry name" value="Response_reg"/>
    <property type="match status" value="1"/>
</dbReference>
<evidence type="ECO:0000256" key="1">
    <source>
        <dbReference type="ARBA" id="ARBA00022553"/>
    </source>
</evidence>
<dbReference type="GO" id="GO:0000160">
    <property type="term" value="P:phosphorelay signal transduction system"/>
    <property type="evidence" value="ECO:0007669"/>
    <property type="project" value="InterPro"/>
</dbReference>
<dbReference type="SUPFAM" id="SSF52172">
    <property type="entry name" value="CheY-like"/>
    <property type="match status" value="1"/>
</dbReference>
<dbReference type="InterPro" id="IPR011006">
    <property type="entry name" value="CheY-like_superfamily"/>
</dbReference>
<accession>A0A2U1SSI7</accession>
<evidence type="ECO:0000313" key="4">
    <source>
        <dbReference type="EMBL" id="PWB94581.1"/>
    </source>
</evidence>
<name>A0A2U1SSI7_METSR</name>
<dbReference type="PANTHER" id="PTHR44591:SF18">
    <property type="entry name" value="REGULATORY PROTEIN"/>
    <property type="match status" value="1"/>
</dbReference>
<dbReference type="InterPro" id="IPR001789">
    <property type="entry name" value="Sig_transdc_resp-reg_receiver"/>
</dbReference>
<dbReference type="AlphaFoldDB" id="A0A2U1SSI7"/>
<evidence type="ECO:0000256" key="2">
    <source>
        <dbReference type="PROSITE-ProRule" id="PRU00169"/>
    </source>
</evidence>
<gene>
    <name evidence="4" type="ORF">C5689_07595</name>
</gene>
<sequence length="120" mass="12907">MSGNEPIRILVVEDEPAIAADLCFVVEEVGYEIGGTASSVDEALKLIEDEEIDGVILDANLRGSSSASVADALRAKKLPFFVLSGYLQRQLPEPLCGAPFLAKPYDQDELTSRILALAQQ</sequence>
<dbReference type="Proteomes" id="UP000245137">
    <property type="component" value="Unassembled WGS sequence"/>
</dbReference>
<feature type="modified residue" description="4-aspartylphosphate" evidence="2">
    <location>
        <position position="58"/>
    </location>
</feature>
<dbReference type="SMART" id="SM00448">
    <property type="entry name" value="REC"/>
    <property type="match status" value="1"/>
</dbReference>
<dbReference type="Gene3D" id="3.40.50.2300">
    <property type="match status" value="1"/>
</dbReference>
<dbReference type="PANTHER" id="PTHR44591">
    <property type="entry name" value="STRESS RESPONSE REGULATOR PROTEIN 1"/>
    <property type="match status" value="1"/>
</dbReference>
<evidence type="ECO:0000313" key="5">
    <source>
        <dbReference type="Proteomes" id="UP000245137"/>
    </source>
</evidence>
<comment type="caution">
    <text evidence="4">The sequence shown here is derived from an EMBL/GenBank/DDBJ whole genome shotgun (WGS) entry which is preliminary data.</text>
</comment>
<feature type="domain" description="Response regulatory" evidence="3">
    <location>
        <begin position="8"/>
        <end position="118"/>
    </location>
</feature>
<dbReference type="RefSeq" id="WP_108916665.1">
    <property type="nucleotide sequence ID" value="NZ_BGJY01000003.1"/>
</dbReference>
<reference evidence="4 5" key="1">
    <citation type="journal article" date="2018" name="Appl. Microbiol. Biotechnol.">
        <title>Co-cultivation of the strictly anaerobic methanogen Methanosarcina barkeri with aerobic methanotrophs in an oxygen-limited membrane bioreactor.</title>
        <authorList>
            <person name="In 't Zandt M.H."/>
            <person name="van den Bosch T.J.M."/>
            <person name="Rijkers R."/>
            <person name="van Kessel M.A.H.J."/>
            <person name="Jetten M.S.M."/>
            <person name="Welte C.U."/>
        </authorList>
    </citation>
    <scope>NUCLEOTIDE SEQUENCE [LARGE SCALE GENOMIC DNA]</scope>
    <source>
        <strain evidence="4 5">DSM 17706</strain>
    </source>
</reference>
<keyword evidence="5" id="KW-1185">Reference proteome</keyword>
<keyword evidence="1 2" id="KW-0597">Phosphoprotein</keyword>
<organism evidence="4 5">
    <name type="scientific">Methylosinus sporium</name>
    <dbReference type="NCBI Taxonomy" id="428"/>
    <lineage>
        <taxon>Bacteria</taxon>
        <taxon>Pseudomonadati</taxon>
        <taxon>Pseudomonadota</taxon>
        <taxon>Alphaproteobacteria</taxon>
        <taxon>Hyphomicrobiales</taxon>
        <taxon>Methylocystaceae</taxon>
        <taxon>Methylosinus</taxon>
    </lineage>
</organism>
<proteinExistence type="predicted"/>
<dbReference type="OrthoDB" id="582170at2"/>
<protein>
    <submittedName>
        <fullName evidence="4">Response regulator</fullName>
    </submittedName>
</protein>
<dbReference type="PROSITE" id="PS50110">
    <property type="entry name" value="RESPONSE_REGULATORY"/>
    <property type="match status" value="1"/>
</dbReference>
<dbReference type="EMBL" id="PUIV01000007">
    <property type="protein sequence ID" value="PWB94581.1"/>
    <property type="molecule type" value="Genomic_DNA"/>
</dbReference>